<reference evidence="1 2" key="1">
    <citation type="submission" date="2015-01" db="EMBL/GenBank/DDBJ databases">
        <title>Evolution of Trichinella species and genotypes.</title>
        <authorList>
            <person name="Korhonen P.K."/>
            <person name="Edoardo P."/>
            <person name="Giuseppe L.R."/>
            <person name="Gasser R.B."/>
        </authorList>
    </citation>
    <scope>NUCLEOTIDE SEQUENCE [LARGE SCALE GENOMIC DNA]</scope>
    <source>
        <strain evidence="1">ISS470</strain>
    </source>
</reference>
<name>A0A0V1FCN4_TRIPS</name>
<evidence type="ECO:0000313" key="1">
    <source>
        <dbReference type="EMBL" id="KRY83537.1"/>
    </source>
</evidence>
<sequence length="65" mass="7268">MRFVSICKVIRTVPGCVLLDIISNKYASLLCIVVGTVRTLLAMYCSDMKISQEECHGTSENTHQF</sequence>
<organism evidence="1 2">
    <name type="scientific">Trichinella pseudospiralis</name>
    <name type="common">Parasitic roundworm</name>
    <dbReference type="NCBI Taxonomy" id="6337"/>
    <lineage>
        <taxon>Eukaryota</taxon>
        <taxon>Metazoa</taxon>
        <taxon>Ecdysozoa</taxon>
        <taxon>Nematoda</taxon>
        <taxon>Enoplea</taxon>
        <taxon>Dorylaimia</taxon>
        <taxon>Trichinellida</taxon>
        <taxon>Trichinellidae</taxon>
        <taxon>Trichinella</taxon>
    </lineage>
</organism>
<evidence type="ECO:0000313" key="2">
    <source>
        <dbReference type="Proteomes" id="UP000054995"/>
    </source>
</evidence>
<proteinExistence type="predicted"/>
<gene>
    <name evidence="1" type="ORF">T4D_11096</name>
</gene>
<dbReference type="AlphaFoldDB" id="A0A0V1FCN4"/>
<comment type="caution">
    <text evidence="1">The sequence shown here is derived from an EMBL/GenBank/DDBJ whole genome shotgun (WGS) entry which is preliminary data.</text>
</comment>
<dbReference type="EMBL" id="JYDT01000138">
    <property type="protein sequence ID" value="KRY83537.1"/>
    <property type="molecule type" value="Genomic_DNA"/>
</dbReference>
<accession>A0A0V1FCN4</accession>
<dbReference type="Proteomes" id="UP000054995">
    <property type="component" value="Unassembled WGS sequence"/>
</dbReference>
<keyword evidence="2" id="KW-1185">Reference proteome</keyword>
<protein>
    <submittedName>
        <fullName evidence="1">Uncharacterized protein</fullName>
    </submittedName>
</protein>